<dbReference type="GO" id="GO:0005737">
    <property type="term" value="C:cytoplasm"/>
    <property type="evidence" value="ECO:0007669"/>
    <property type="project" value="UniProtKB-SubCell"/>
</dbReference>
<organism evidence="7 8">
    <name type="scientific">Methylomonas koyamae</name>
    <dbReference type="NCBI Taxonomy" id="702114"/>
    <lineage>
        <taxon>Bacteria</taxon>
        <taxon>Pseudomonadati</taxon>
        <taxon>Pseudomonadota</taxon>
        <taxon>Gammaproteobacteria</taxon>
        <taxon>Methylococcales</taxon>
        <taxon>Methylococcaceae</taxon>
        <taxon>Methylomonas</taxon>
    </lineage>
</organism>
<dbReference type="GO" id="GO:0005524">
    <property type="term" value="F:ATP binding"/>
    <property type="evidence" value="ECO:0007669"/>
    <property type="project" value="UniProtKB-UniRule"/>
</dbReference>
<dbReference type="PANTHER" id="PTHR10695:SF46">
    <property type="entry name" value="BIFUNCTIONAL COENZYME A SYNTHASE-RELATED"/>
    <property type="match status" value="1"/>
</dbReference>
<dbReference type="OrthoDB" id="9812943at2"/>
<evidence type="ECO:0000313" key="8">
    <source>
        <dbReference type="Proteomes" id="UP000077857"/>
    </source>
</evidence>
<dbReference type="EMBL" id="LUUJ01000081">
    <property type="protein sequence ID" value="OAI15561.1"/>
    <property type="molecule type" value="Genomic_DNA"/>
</dbReference>
<comment type="subcellular location">
    <subcellularLocation>
        <location evidence="5">Cytoplasm</location>
    </subcellularLocation>
</comment>
<dbReference type="Gene3D" id="3.40.50.300">
    <property type="entry name" value="P-loop containing nucleotide triphosphate hydrolases"/>
    <property type="match status" value="1"/>
</dbReference>
<keyword evidence="5 7" id="KW-0418">Kinase</keyword>
<evidence type="ECO:0000256" key="3">
    <source>
        <dbReference type="ARBA" id="ARBA00022840"/>
    </source>
</evidence>
<keyword evidence="4 5" id="KW-0173">Coenzyme A biosynthesis</keyword>
<reference evidence="7 8" key="1">
    <citation type="submission" date="2016-03" db="EMBL/GenBank/DDBJ databases">
        <authorList>
            <person name="Ploux O."/>
        </authorList>
    </citation>
    <scope>NUCLEOTIDE SEQUENCE [LARGE SCALE GENOMIC DNA]</scope>
    <source>
        <strain evidence="7 8">R-45378</strain>
    </source>
</reference>
<dbReference type="PANTHER" id="PTHR10695">
    <property type="entry name" value="DEPHOSPHO-COA KINASE-RELATED"/>
    <property type="match status" value="1"/>
</dbReference>
<evidence type="ECO:0000256" key="4">
    <source>
        <dbReference type="ARBA" id="ARBA00022993"/>
    </source>
</evidence>
<keyword evidence="2 5" id="KW-0547">Nucleotide-binding</keyword>
<dbReference type="UniPathway" id="UPA00241">
    <property type="reaction ID" value="UER00356"/>
</dbReference>
<dbReference type="InterPro" id="IPR027417">
    <property type="entry name" value="P-loop_NTPase"/>
</dbReference>
<dbReference type="Proteomes" id="UP000077857">
    <property type="component" value="Unassembled WGS sequence"/>
</dbReference>
<dbReference type="Pfam" id="PF01121">
    <property type="entry name" value="CoaE"/>
    <property type="match status" value="1"/>
</dbReference>
<name>A0A177NCJ5_9GAMM</name>
<comment type="catalytic activity">
    <reaction evidence="5">
        <text>3'-dephospho-CoA + ATP = ADP + CoA + H(+)</text>
        <dbReference type="Rhea" id="RHEA:18245"/>
        <dbReference type="ChEBI" id="CHEBI:15378"/>
        <dbReference type="ChEBI" id="CHEBI:30616"/>
        <dbReference type="ChEBI" id="CHEBI:57287"/>
        <dbReference type="ChEBI" id="CHEBI:57328"/>
        <dbReference type="ChEBI" id="CHEBI:456216"/>
        <dbReference type="EC" id="2.7.1.24"/>
    </reaction>
</comment>
<keyword evidence="5" id="KW-0963">Cytoplasm</keyword>
<dbReference type="NCBIfam" id="TIGR00152">
    <property type="entry name" value="dephospho-CoA kinase"/>
    <property type="match status" value="1"/>
</dbReference>
<comment type="pathway">
    <text evidence="5">Cofactor biosynthesis; coenzyme A biosynthesis; CoA from (R)-pantothenate: step 5/5.</text>
</comment>
<dbReference type="HAMAP" id="MF_00376">
    <property type="entry name" value="Dephospho_CoA_kinase"/>
    <property type="match status" value="1"/>
</dbReference>
<dbReference type="EC" id="2.7.1.24" evidence="5 6"/>
<dbReference type="InterPro" id="IPR001977">
    <property type="entry name" value="Depp_CoAkinase"/>
</dbReference>
<comment type="function">
    <text evidence="5">Catalyzes the phosphorylation of the 3'-hydroxyl group of dephosphocoenzyme A to form coenzyme A.</text>
</comment>
<dbReference type="CDD" id="cd02022">
    <property type="entry name" value="DPCK"/>
    <property type="match status" value="1"/>
</dbReference>
<comment type="similarity">
    <text evidence="1 5">Belongs to the CoaE family.</text>
</comment>
<comment type="caution">
    <text evidence="7">The sequence shown here is derived from an EMBL/GenBank/DDBJ whole genome shotgun (WGS) entry which is preliminary data.</text>
</comment>
<keyword evidence="3 5" id="KW-0067">ATP-binding</keyword>
<evidence type="ECO:0000256" key="2">
    <source>
        <dbReference type="ARBA" id="ARBA00022741"/>
    </source>
</evidence>
<accession>A0A177NCJ5</accession>
<protein>
    <recommendedName>
        <fullName evidence="5 6">Dephospho-CoA kinase</fullName>
        <ecNumber evidence="5 6">2.7.1.24</ecNumber>
    </recommendedName>
    <alternativeName>
        <fullName evidence="5">Dephosphocoenzyme A kinase</fullName>
    </alternativeName>
</protein>
<dbReference type="AlphaFoldDB" id="A0A177NCJ5"/>
<dbReference type="RefSeq" id="WP_064040817.1">
    <property type="nucleotide sequence ID" value="NZ_LUUJ01000081.1"/>
</dbReference>
<proteinExistence type="inferred from homology"/>
<evidence type="ECO:0000313" key="7">
    <source>
        <dbReference type="EMBL" id="OAI15561.1"/>
    </source>
</evidence>
<evidence type="ECO:0000256" key="5">
    <source>
        <dbReference type="HAMAP-Rule" id="MF_00376"/>
    </source>
</evidence>
<dbReference type="GO" id="GO:0004140">
    <property type="term" value="F:dephospho-CoA kinase activity"/>
    <property type="evidence" value="ECO:0007669"/>
    <property type="project" value="UniProtKB-UniRule"/>
</dbReference>
<evidence type="ECO:0000256" key="6">
    <source>
        <dbReference type="NCBIfam" id="TIGR00152"/>
    </source>
</evidence>
<keyword evidence="5" id="KW-0808">Transferase</keyword>
<dbReference type="GO" id="GO:0015937">
    <property type="term" value="P:coenzyme A biosynthetic process"/>
    <property type="evidence" value="ECO:0007669"/>
    <property type="project" value="UniProtKB-UniRule"/>
</dbReference>
<dbReference type="PROSITE" id="PS51219">
    <property type="entry name" value="DPCK"/>
    <property type="match status" value="1"/>
</dbReference>
<evidence type="ECO:0000256" key="1">
    <source>
        <dbReference type="ARBA" id="ARBA00009018"/>
    </source>
</evidence>
<gene>
    <name evidence="5 7" type="primary">coaE</name>
    <name evidence="7" type="ORF">A1507_14140</name>
</gene>
<sequence>MLKIGLTGGIGCGKTTVCRLFAELGVPVVDADLIARSLVEPGQPALQAIVQAFGTEILQADGSLDRAKLREAIFSDPEQRRRLDGIMHPRVYARIAADVAALQAAYCLIAVPLLLESKNPYAVDRILVVDCPQPAQIERVVARDKLSAEQAQAIVASQMPRPQRLARADDVIDNSAGPEQLAEQVKSLHNSYIFLATARTPSA</sequence>
<feature type="binding site" evidence="5">
    <location>
        <begin position="11"/>
        <end position="16"/>
    </location>
    <ligand>
        <name>ATP</name>
        <dbReference type="ChEBI" id="CHEBI:30616"/>
    </ligand>
</feature>
<dbReference type="SUPFAM" id="SSF52540">
    <property type="entry name" value="P-loop containing nucleoside triphosphate hydrolases"/>
    <property type="match status" value="1"/>
</dbReference>